<protein>
    <submittedName>
        <fullName evidence="3">Class I SAM-dependent methyltransferase</fullName>
    </submittedName>
</protein>
<name>A0ABW2BSC8_9PSEU</name>
<dbReference type="Pfam" id="PF04072">
    <property type="entry name" value="LCM"/>
    <property type="match status" value="1"/>
</dbReference>
<evidence type="ECO:0000313" key="3">
    <source>
        <dbReference type="EMBL" id="MFC6865932.1"/>
    </source>
</evidence>
<sequence length="285" mass="30828">MIRELLQASSDRISPTAHYTGYVWVRNGLSHPGLATNAGRLFYNALAPANAASARLGQAHLEHYLLARHEVIDHLLTEAIEQGHVAQVIEVAAGLSGRGWRFTRRFGDAITYVEADLPGMAERKRRMLNTTGARGPNHRVEDVDAMRDSGPDSLAELATSLDPSKGLAIITEGLVNYFDIASVQAMWSRFTDVLSGFPTGLYLSDIHLGSNTEGRLNRTAVALLSAFVRGQVHLHFTGPQDAEAALRKAGFAEATLRRPDDFAGTLPHCTGRSARANHIIAASVG</sequence>
<dbReference type="InterPro" id="IPR007213">
    <property type="entry name" value="Ppm1/Ppm2/Tcmp"/>
</dbReference>
<dbReference type="InterPro" id="IPR029063">
    <property type="entry name" value="SAM-dependent_MTases_sf"/>
</dbReference>
<gene>
    <name evidence="3" type="ORF">ACFQGD_02090</name>
</gene>
<dbReference type="RefSeq" id="WP_345402546.1">
    <property type="nucleotide sequence ID" value="NZ_BAABLA010000111.1"/>
</dbReference>
<comment type="caution">
    <text evidence="3">The sequence shown here is derived from an EMBL/GenBank/DDBJ whole genome shotgun (WGS) entry which is preliminary data.</text>
</comment>
<dbReference type="PANTHER" id="PTHR43619">
    <property type="entry name" value="S-ADENOSYL-L-METHIONINE-DEPENDENT METHYLTRANSFERASE YKTD-RELATED"/>
    <property type="match status" value="1"/>
</dbReference>
<organism evidence="3 4">
    <name type="scientific">Haloechinothrix salitolerans</name>
    <dbReference type="NCBI Taxonomy" id="926830"/>
    <lineage>
        <taxon>Bacteria</taxon>
        <taxon>Bacillati</taxon>
        <taxon>Actinomycetota</taxon>
        <taxon>Actinomycetes</taxon>
        <taxon>Pseudonocardiales</taxon>
        <taxon>Pseudonocardiaceae</taxon>
        <taxon>Haloechinothrix</taxon>
    </lineage>
</organism>
<dbReference type="Proteomes" id="UP001596337">
    <property type="component" value="Unassembled WGS sequence"/>
</dbReference>
<evidence type="ECO:0000256" key="1">
    <source>
        <dbReference type="ARBA" id="ARBA00022603"/>
    </source>
</evidence>
<proteinExistence type="predicted"/>
<dbReference type="GO" id="GO:0008168">
    <property type="term" value="F:methyltransferase activity"/>
    <property type="evidence" value="ECO:0007669"/>
    <property type="project" value="UniProtKB-KW"/>
</dbReference>
<reference evidence="4" key="1">
    <citation type="journal article" date="2019" name="Int. J. Syst. Evol. Microbiol.">
        <title>The Global Catalogue of Microorganisms (GCM) 10K type strain sequencing project: providing services to taxonomists for standard genome sequencing and annotation.</title>
        <authorList>
            <consortium name="The Broad Institute Genomics Platform"/>
            <consortium name="The Broad Institute Genome Sequencing Center for Infectious Disease"/>
            <person name="Wu L."/>
            <person name="Ma J."/>
        </authorList>
    </citation>
    <scope>NUCLEOTIDE SEQUENCE [LARGE SCALE GENOMIC DNA]</scope>
    <source>
        <strain evidence="4">KCTC 32255</strain>
    </source>
</reference>
<dbReference type="GO" id="GO:0032259">
    <property type="term" value="P:methylation"/>
    <property type="evidence" value="ECO:0007669"/>
    <property type="project" value="UniProtKB-KW"/>
</dbReference>
<dbReference type="PANTHER" id="PTHR43619:SF2">
    <property type="entry name" value="S-ADENOSYL-L-METHIONINE-DEPENDENT METHYLTRANSFERASES SUPERFAMILY PROTEIN"/>
    <property type="match status" value="1"/>
</dbReference>
<dbReference type="EMBL" id="JBHSXX010000001">
    <property type="protein sequence ID" value="MFC6865932.1"/>
    <property type="molecule type" value="Genomic_DNA"/>
</dbReference>
<keyword evidence="4" id="KW-1185">Reference proteome</keyword>
<dbReference type="SUPFAM" id="SSF53335">
    <property type="entry name" value="S-adenosyl-L-methionine-dependent methyltransferases"/>
    <property type="match status" value="1"/>
</dbReference>
<keyword evidence="1 3" id="KW-0489">Methyltransferase</keyword>
<evidence type="ECO:0000256" key="2">
    <source>
        <dbReference type="ARBA" id="ARBA00022679"/>
    </source>
</evidence>
<evidence type="ECO:0000313" key="4">
    <source>
        <dbReference type="Proteomes" id="UP001596337"/>
    </source>
</evidence>
<accession>A0ABW2BSC8</accession>
<dbReference type="Gene3D" id="3.40.50.150">
    <property type="entry name" value="Vaccinia Virus protein VP39"/>
    <property type="match status" value="1"/>
</dbReference>
<keyword evidence="2" id="KW-0808">Transferase</keyword>